<comment type="similarity">
    <text evidence="2">Belongs to the bacterial sugar transferase family.</text>
</comment>
<proteinExistence type="inferred from homology"/>
<keyword evidence="6 8" id="KW-0472">Membrane</keyword>
<evidence type="ECO:0000256" key="8">
    <source>
        <dbReference type="SAM" id="Phobius"/>
    </source>
</evidence>
<dbReference type="PANTHER" id="PTHR30576:SF10">
    <property type="entry name" value="SLL5057 PROTEIN"/>
    <property type="match status" value="1"/>
</dbReference>
<dbReference type="EMBL" id="FNSN01000003">
    <property type="protein sequence ID" value="SEC42089.1"/>
    <property type="molecule type" value="Genomic_DNA"/>
</dbReference>
<dbReference type="GO" id="GO:0016020">
    <property type="term" value="C:membrane"/>
    <property type="evidence" value="ECO:0007669"/>
    <property type="project" value="UniProtKB-SubCell"/>
</dbReference>
<keyword evidence="4 8" id="KW-0812">Transmembrane</keyword>
<evidence type="ECO:0000256" key="3">
    <source>
        <dbReference type="ARBA" id="ARBA00022679"/>
    </source>
</evidence>
<sequence length="595" mass="65506">MSRSSSPVAHRGENPSRVSPVRSIDSSGGAITLPGRQARAPHAGSAVEQPSETEATPLPPSAPSLFRGRTTPWASAHQALANRAAAHRATARRVSAGGGLEELDVPAGVVKSATAHRVARTVTTAGAASWESGLRRKLRISDWACIVAAVFLAHTFRWGFDAWELGDTYFWVSLGIIVLWCLDLEFGHSRDARVLGLGASEYKALAHSATRVFVLAAAVLIVVQGGVLRGFFLTAFPCGLLLLLLSRWLWRRDLNGRRRRGEYLQDVVVIGRTKDVESVILQLQDNPAVGYRVAGVALNSLPRKASYGKPWYRIPVMSTLDDIEELVRRAGASIVIVAGTLPGGSHRLRELGWRLEDLSTELVLASRLTDIAGPRVHYRPVEGMPLMHVELPQFTGTRHLLKRLVDLTVGILALVILAPVLLLLAVVVKADSSGPVFYSQERIGRNGTTFRMHKFRSMTTDADLRLAELSGGNQGSGPLFKLHDDPRVTRCGKWMRRYSLDELPQLFNVLTGEMSLVGPRPPLRREVEAYEQPAHRRLLIKPGITGLWQISGRSNLSWQESVRLDLYYVENWSLMGDLMIMWRTAKAMVSAEGAY</sequence>
<evidence type="ECO:0000256" key="7">
    <source>
        <dbReference type="SAM" id="MobiDB-lite"/>
    </source>
</evidence>
<feature type="transmembrane region" description="Helical" evidence="8">
    <location>
        <begin position="208"/>
        <end position="225"/>
    </location>
</feature>
<gene>
    <name evidence="10" type="ORF">SAMN04489745_2826</name>
</gene>
<dbReference type="InterPro" id="IPR017475">
    <property type="entry name" value="EPS_sugar_tfrase"/>
</dbReference>
<feature type="transmembrane region" description="Helical" evidence="8">
    <location>
        <begin position="140"/>
        <end position="156"/>
    </location>
</feature>
<dbReference type="InterPro" id="IPR003362">
    <property type="entry name" value="Bact_transf"/>
</dbReference>
<evidence type="ECO:0000313" key="11">
    <source>
        <dbReference type="Proteomes" id="UP000182652"/>
    </source>
</evidence>
<dbReference type="Pfam" id="PF02397">
    <property type="entry name" value="Bac_transf"/>
    <property type="match status" value="1"/>
</dbReference>
<protein>
    <submittedName>
        <fullName evidence="10">Undecaprenyl-phosphate galactose phosphotransferase, WbaP/exopolysaccharide biosynthesis polyprenyl glycosylphosphotransferase</fullName>
    </submittedName>
</protein>
<accession>A0A1H4SD71</accession>
<organism evidence="10 11">
    <name type="scientific">Arthrobacter woluwensis</name>
    <dbReference type="NCBI Taxonomy" id="156980"/>
    <lineage>
        <taxon>Bacteria</taxon>
        <taxon>Bacillati</taxon>
        <taxon>Actinomycetota</taxon>
        <taxon>Actinomycetes</taxon>
        <taxon>Micrococcales</taxon>
        <taxon>Micrococcaceae</taxon>
        <taxon>Arthrobacter</taxon>
    </lineage>
</organism>
<dbReference type="Pfam" id="PF13727">
    <property type="entry name" value="CoA_binding_3"/>
    <property type="match status" value="1"/>
</dbReference>
<keyword evidence="3 10" id="KW-0808">Transferase</keyword>
<dbReference type="STRING" id="156980.SAMN04489745_2826"/>
<feature type="transmembrane region" description="Helical" evidence="8">
    <location>
        <begin position="231"/>
        <end position="250"/>
    </location>
</feature>
<feature type="transmembrane region" description="Helical" evidence="8">
    <location>
        <begin position="404"/>
        <end position="428"/>
    </location>
</feature>
<evidence type="ECO:0000256" key="1">
    <source>
        <dbReference type="ARBA" id="ARBA00004141"/>
    </source>
</evidence>
<feature type="transmembrane region" description="Helical" evidence="8">
    <location>
        <begin position="168"/>
        <end position="187"/>
    </location>
</feature>
<dbReference type="AlphaFoldDB" id="A0A1H4SD71"/>
<evidence type="ECO:0000256" key="2">
    <source>
        <dbReference type="ARBA" id="ARBA00006464"/>
    </source>
</evidence>
<name>A0A1H4SD71_9MICC</name>
<reference evidence="10 11" key="1">
    <citation type="submission" date="2016-10" db="EMBL/GenBank/DDBJ databases">
        <authorList>
            <person name="de Groot N.N."/>
        </authorList>
    </citation>
    <scope>NUCLEOTIDE SEQUENCE [LARGE SCALE GENOMIC DNA]</scope>
    <source>
        <strain evidence="10 11">DSM 10495</strain>
    </source>
</reference>
<keyword evidence="11" id="KW-1185">Reference proteome</keyword>
<keyword evidence="5 8" id="KW-1133">Transmembrane helix</keyword>
<feature type="domain" description="Bacterial sugar transferase" evidence="9">
    <location>
        <begin position="402"/>
        <end position="589"/>
    </location>
</feature>
<evidence type="ECO:0000313" key="10">
    <source>
        <dbReference type="EMBL" id="SEC42089.1"/>
    </source>
</evidence>
<comment type="subcellular location">
    <subcellularLocation>
        <location evidence="1">Membrane</location>
        <topology evidence="1">Multi-pass membrane protein</topology>
    </subcellularLocation>
</comment>
<evidence type="ECO:0000256" key="6">
    <source>
        <dbReference type="ARBA" id="ARBA00023136"/>
    </source>
</evidence>
<dbReference type="NCBIfam" id="TIGR03025">
    <property type="entry name" value="EPS_sugtrans"/>
    <property type="match status" value="1"/>
</dbReference>
<feature type="region of interest" description="Disordered" evidence="7">
    <location>
        <begin position="1"/>
        <end position="69"/>
    </location>
</feature>
<evidence type="ECO:0000256" key="4">
    <source>
        <dbReference type="ARBA" id="ARBA00022692"/>
    </source>
</evidence>
<dbReference type="Proteomes" id="UP000182652">
    <property type="component" value="Unassembled WGS sequence"/>
</dbReference>
<dbReference type="GO" id="GO:0016780">
    <property type="term" value="F:phosphotransferase activity, for other substituted phosphate groups"/>
    <property type="evidence" value="ECO:0007669"/>
    <property type="project" value="TreeGrafter"/>
</dbReference>
<evidence type="ECO:0000256" key="5">
    <source>
        <dbReference type="ARBA" id="ARBA00022989"/>
    </source>
</evidence>
<evidence type="ECO:0000259" key="9">
    <source>
        <dbReference type="Pfam" id="PF02397"/>
    </source>
</evidence>
<dbReference type="PANTHER" id="PTHR30576">
    <property type="entry name" value="COLANIC BIOSYNTHESIS UDP-GLUCOSE LIPID CARRIER TRANSFERASE"/>
    <property type="match status" value="1"/>
</dbReference>